<dbReference type="Gene3D" id="3.40.50.2300">
    <property type="match status" value="1"/>
</dbReference>
<name>A0A0J1FPH8_9FIRM</name>
<evidence type="ECO:0000259" key="4">
    <source>
        <dbReference type="PROSITE" id="PS50110"/>
    </source>
</evidence>
<evidence type="ECO:0000256" key="3">
    <source>
        <dbReference type="PROSITE-ProRule" id="PRU00169"/>
    </source>
</evidence>
<dbReference type="AlphaFoldDB" id="A0A0J1FPH8"/>
<feature type="modified residue" description="4-aspartylphosphate" evidence="3">
    <location>
        <position position="54"/>
    </location>
</feature>
<dbReference type="InterPro" id="IPR052048">
    <property type="entry name" value="ST_Response_Regulator"/>
</dbReference>
<dbReference type="SMART" id="SM00448">
    <property type="entry name" value="REC"/>
    <property type="match status" value="1"/>
</dbReference>
<sequence>MRYFIVDDDIAFRAMLTEIIEEDLANEIVGEARDGSEINAKLLETKKVDILILDLLMPHLDGIQTARSLQEVFKGKIIMISQCDFKEMIGEAYTCGIEYYITKPLNRNEVMSVLKKVSERILVDQSIQHIKKTLSNLNDNFANPLYSPYQVKSINDSGRFLLSELGIGGESGGQDLLSILKYLYEHEKIAGNEYTFPSLKEIFSNAGKQKLGLKNDPVTLQKEIKATEQRVRRSIYHALVHIASLGLTDYSNPKFEEYASKYFDFDQIRKKMLELKNGQDSGQSHARINSKKFIQVFYWDAKKLNT</sequence>
<dbReference type="RefSeq" id="WP_047811005.1">
    <property type="nucleotide sequence ID" value="NZ_LDZY01000011.1"/>
</dbReference>
<comment type="caution">
    <text evidence="5">The sequence shown here is derived from an EMBL/GenBank/DDBJ whole genome shotgun (WGS) entry which is preliminary data.</text>
</comment>
<dbReference type="STRING" id="476652.DEAC_c31910"/>
<evidence type="ECO:0000256" key="1">
    <source>
        <dbReference type="ARBA" id="ARBA00018672"/>
    </source>
</evidence>
<dbReference type="Pfam" id="PF00072">
    <property type="entry name" value="Response_reg"/>
    <property type="match status" value="1"/>
</dbReference>
<dbReference type="SUPFAM" id="SSF52172">
    <property type="entry name" value="CheY-like"/>
    <property type="match status" value="1"/>
</dbReference>
<dbReference type="EMBL" id="LDZY01000011">
    <property type="protein sequence ID" value="KLU64863.1"/>
    <property type="molecule type" value="Genomic_DNA"/>
</dbReference>
<evidence type="ECO:0000256" key="2">
    <source>
        <dbReference type="ARBA" id="ARBA00024867"/>
    </source>
</evidence>
<dbReference type="Proteomes" id="UP000036356">
    <property type="component" value="Unassembled WGS sequence"/>
</dbReference>
<dbReference type="PANTHER" id="PTHR43228">
    <property type="entry name" value="TWO-COMPONENT RESPONSE REGULATOR"/>
    <property type="match status" value="1"/>
</dbReference>
<keyword evidence="3" id="KW-0597">Phosphoprotein</keyword>
<dbReference type="Pfam" id="PF08664">
    <property type="entry name" value="YcbB"/>
    <property type="match status" value="1"/>
</dbReference>
<dbReference type="GO" id="GO:0000160">
    <property type="term" value="P:phosphorelay signal transduction system"/>
    <property type="evidence" value="ECO:0007669"/>
    <property type="project" value="InterPro"/>
</dbReference>
<dbReference type="InterPro" id="IPR011006">
    <property type="entry name" value="CheY-like_superfamily"/>
</dbReference>
<dbReference type="PANTHER" id="PTHR43228:SF8">
    <property type="entry name" value="TRANSCRIPTIONAL REGULATORY PROTEIN GLNL"/>
    <property type="match status" value="1"/>
</dbReference>
<reference evidence="5 6" key="1">
    <citation type="submission" date="2015-06" db="EMBL/GenBank/DDBJ databases">
        <title>Draft genome of the moderately acidophilic sulfate reducer Candidatus Desulfosporosinus acididurans strain M1.</title>
        <authorList>
            <person name="Poehlein A."/>
            <person name="Petzsch P."/>
            <person name="Johnson B.D."/>
            <person name="Schloemann M."/>
            <person name="Daniel R."/>
            <person name="Muehling M."/>
        </authorList>
    </citation>
    <scope>NUCLEOTIDE SEQUENCE [LARGE SCALE GENOMIC DNA]</scope>
    <source>
        <strain evidence="5 6">M1</strain>
    </source>
</reference>
<gene>
    <name evidence="5" type="primary">cheY_6</name>
    <name evidence="5" type="ORF">DEAC_c31910</name>
</gene>
<feature type="domain" description="Response regulatory" evidence="4">
    <location>
        <begin position="2"/>
        <end position="118"/>
    </location>
</feature>
<protein>
    <recommendedName>
        <fullName evidence="1">Stage 0 sporulation protein A homolog</fullName>
    </recommendedName>
</protein>
<proteinExistence type="predicted"/>
<dbReference type="InterPro" id="IPR001789">
    <property type="entry name" value="Sig_transdc_resp-reg_receiver"/>
</dbReference>
<dbReference type="InterPro" id="IPR013972">
    <property type="entry name" value="YcbB"/>
</dbReference>
<comment type="function">
    <text evidence="2">May play the central regulatory role in sporulation. It may be an element of the effector pathway responsible for the activation of sporulation genes in response to nutritional stress. Spo0A may act in concert with spo0H (a sigma factor) to control the expression of some genes that are critical to the sporulation process.</text>
</comment>
<dbReference type="PATRIC" id="fig|476652.3.peg.3364"/>
<evidence type="ECO:0000313" key="6">
    <source>
        <dbReference type="Proteomes" id="UP000036356"/>
    </source>
</evidence>
<dbReference type="PROSITE" id="PS50110">
    <property type="entry name" value="RESPONSE_REGULATORY"/>
    <property type="match status" value="1"/>
</dbReference>
<keyword evidence="6" id="KW-1185">Reference proteome</keyword>
<accession>A0A0J1FPH8</accession>
<evidence type="ECO:0000313" key="5">
    <source>
        <dbReference type="EMBL" id="KLU64863.1"/>
    </source>
</evidence>
<organism evidence="5 6">
    <name type="scientific">Desulfosporosinus acididurans</name>
    <dbReference type="NCBI Taxonomy" id="476652"/>
    <lineage>
        <taxon>Bacteria</taxon>
        <taxon>Bacillati</taxon>
        <taxon>Bacillota</taxon>
        <taxon>Clostridia</taxon>
        <taxon>Eubacteriales</taxon>
        <taxon>Desulfitobacteriaceae</taxon>
        <taxon>Desulfosporosinus</taxon>
    </lineage>
</organism>